<keyword evidence="8" id="KW-1185">Reference proteome</keyword>
<dbReference type="GO" id="GO:0046872">
    <property type="term" value="F:metal ion binding"/>
    <property type="evidence" value="ECO:0007669"/>
    <property type="project" value="UniProtKB-KW"/>
</dbReference>
<feature type="domain" description="tRNA-guanine(15) transglycosylase-like" evidence="6">
    <location>
        <begin position="125"/>
        <end position="429"/>
    </location>
</feature>
<evidence type="ECO:0000256" key="4">
    <source>
        <dbReference type="ARBA" id="ARBA00022833"/>
    </source>
</evidence>
<dbReference type="Pfam" id="PF01702">
    <property type="entry name" value="TGT"/>
    <property type="match status" value="1"/>
</dbReference>
<evidence type="ECO:0000256" key="3">
    <source>
        <dbReference type="ARBA" id="ARBA00022723"/>
    </source>
</evidence>
<dbReference type="InterPro" id="IPR028592">
    <property type="entry name" value="QTRTD1"/>
</dbReference>
<comment type="similarity">
    <text evidence="5">Belongs to the queuine tRNA-ribosyltransferase family. QTRT2 subfamily.</text>
</comment>
<protein>
    <recommendedName>
        <fullName evidence="5">Queuine tRNA-ribosyltransferase accessory subunit 2</fullName>
    </recommendedName>
    <alternativeName>
        <fullName evidence="5">Queuine tRNA-ribosyltransferase domain-containing protein 1</fullName>
    </alternativeName>
</protein>
<evidence type="ECO:0000256" key="2">
    <source>
        <dbReference type="ARBA" id="ARBA00022694"/>
    </source>
</evidence>
<dbReference type="GO" id="GO:0006400">
    <property type="term" value="P:tRNA modification"/>
    <property type="evidence" value="ECO:0007669"/>
    <property type="project" value="InterPro"/>
</dbReference>
<evidence type="ECO:0000259" key="6">
    <source>
        <dbReference type="Pfam" id="PF01702"/>
    </source>
</evidence>
<keyword evidence="1 5" id="KW-0963">Cytoplasm</keyword>
<evidence type="ECO:0000256" key="5">
    <source>
        <dbReference type="HAMAP-Rule" id="MF_03043"/>
    </source>
</evidence>
<feature type="binding site" evidence="5">
    <location>
        <position position="368"/>
    </location>
    <ligand>
        <name>Zn(2+)</name>
        <dbReference type="ChEBI" id="CHEBI:29105"/>
    </ligand>
</feature>
<dbReference type="GO" id="GO:0008479">
    <property type="term" value="F:tRNA-guanosine(34) queuine transglycosylase activity"/>
    <property type="evidence" value="ECO:0007669"/>
    <property type="project" value="UniProtKB-UniRule"/>
</dbReference>
<comment type="subunit">
    <text evidence="5">Heterodimer of a catalytic subunit and an accessory subunit.</text>
</comment>
<keyword evidence="3 5" id="KW-0479">Metal-binding</keyword>
<comment type="function">
    <text evidence="5">Non-catalytic subunit of the queuine tRNA-ribosyltransferase (TGT) that catalyzes the base-exchange of a guanine (G) residue with queuine (Q) at position 34 (anticodon wobble position) in tRNAs with GU(N) anticodons (tRNA-Asp, -Asn, -His and -Tyr), resulting in the hypermodified nucleoside queuosine (7-(((4,5-cis-dihydroxy-2-cyclopenten-1-yl)amino)methyl)-7-deazaguanosine).</text>
</comment>
<dbReference type="InterPro" id="IPR050852">
    <property type="entry name" value="Queuine_tRNA-ribosyltrfase"/>
</dbReference>
<feature type="binding site" evidence="5">
    <location>
        <position position="366"/>
    </location>
    <ligand>
        <name>Zn(2+)</name>
        <dbReference type="ChEBI" id="CHEBI:29105"/>
    </ligand>
</feature>
<name>A0A8H6QVH3_9EURO</name>
<dbReference type="InterPro" id="IPR036511">
    <property type="entry name" value="TGT-like_sf"/>
</dbReference>
<feature type="binding site" evidence="5">
    <location>
        <position position="397"/>
    </location>
    <ligand>
        <name>Zn(2+)</name>
        <dbReference type="ChEBI" id="CHEBI:29105"/>
    </ligand>
</feature>
<dbReference type="SUPFAM" id="SSF51713">
    <property type="entry name" value="tRNA-guanine transglycosylase"/>
    <property type="match status" value="1"/>
</dbReference>
<organism evidence="7 8">
    <name type="scientific">Aspergillus felis</name>
    <dbReference type="NCBI Taxonomy" id="1287682"/>
    <lineage>
        <taxon>Eukaryota</taxon>
        <taxon>Fungi</taxon>
        <taxon>Dikarya</taxon>
        <taxon>Ascomycota</taxon>
        <taxon>Pezizomycotina</taxon>
        <taxon>Eurotiomycetes</taxon>
        <taxon>Eurotiomycetidae</taxon>
        <taxon>Eurotiales</taxon>
        <taxon>Aspergillaceae</taxon>
        <taxon>Aspergillus</taxon>
        <taxon>Aspergillus subgen. Fumigati</taxon>
    </lineage>
</organism>
<dbReference type="PANTHER" id="PTHR46064:SF1">
    <property type="entry name" value="QUEUINE TRNA-RIBOSYLTRANSFERASE ACCESSORY SUBUNIT 2"/>
    <property type="match status" value="1"/>
</dbReference>
<dbReference type="FunFam" id="3.20.20.105:FF:000007">
    <property type="entry name" value="Queuine tRNA-ribosyltransferase accessory subunit 2"/>
    <property type="match status" value="1"/>
</dbReference>
<proteinExistence type="inferred from homology"/>
<dbReference type="Gene3D" id="3.20.20.105">
    <property type="entry name" value="Queuine tRNA-ribosyltransferase-like"/>
    <property type="match status" value="1"/>
</dbReference>
<gene>
    <name evidence="7" type="ORF">CNMCM7691_007535</name>
</gene>
<evidence type="ECO:0000313" key="8">
    <source>
        <dbReference type="Proteomes" id="UP000641853"/>
    </source>
</evidence>
<keyword evidence="2 5" id="KW-0819">tRNA processing</keyword>
<dbReference type="Proteomes" id="UP000641853">
    <property type="component" value="Unassembled WGS sequence"/>
</dbReference>
<feature type="binding site" evidence="5">
    <location>
        <position position="371"/>
    </location>
    <ligand>
        <name>Zn(2+)</name>
        <dbReference type="ChEBI" id="CHEBI:29105"/>
    </ligand>
</feature>
<dbReference type="NCBIfam" id="TIGR00449">
    <property type="entry name" value="tgt_general"/>
    <property type="match status" value="1"/>
</dbReference>
<sequence length="504" mass="54853">MSLPEASSQSPDEMVNFTLLSPAAAPILAPRLGNLAVAGRKAIPTPNYIPLTSRGAVPHIAHDVMRDQTAIGSLFIGLEDSRKIDADDVRCPPGLRSVIEKQANTGPLRKGSPPIYNVPTAPHESALRKFISVPEDFLLILGPRRVPSIVCPPNNTPNSISILTSVGFMQLEAGEYVEAARKLRPDIVVGLADLAQGQTPGSKRRLKMADRTHAFTSHATEQLYGPTVPEESRSKSAYFAPVLPLDNTQQSLYLADLEHELRPHISGLALHESASLSILPEKLGNLPRLLFSDPATPHDIVRQVSLGADIFTIPFLGATSDAGIALDFTFPAPSTAETTASEPRPLAFDLWSSSFKVDTAPLNGSCECYTCKNHLRAYIHHLLSTKEMLAWTLLQIHNHHTMDKFFSAIRASIERGTFDADADMFHRFYAPELPEKTGQGPRLRGHQLPAAGPHQTRRFPRVYGRLDDAVEKFAESESSIATPDTGADGLEAHGFAQKTSSLNI</sequence>
<reference evidence="7" key="1">
    <citation type="submission" date="2020-06" db="EMBL/GenBank/DDBJ databases">
        <title>Draft genome sequences of strains closely related to Aspergillus parafelis and Aspergillus hiratsukae.</title>
        <authorList>
            <person name="Dos Santos R.A.C."/>
            <person name="Rivero-Menendez O."/>
            <person name="Steenwyk J.L."/>
            <person name="Mead M.E."/>
            <person name="Goldman G.H."/>
            <person name="Alastruey-Izquierdo A."/>
            <person name="Rokas A."/>
        </authorList>
    </citation>
    <scope>NUCLEOTIDE SEQUENCE</scope>
    <source>
        <strain evidence="7">CNM-CM7691</strain>
    </source>
</reference>
<keyword evidence="4 5" id="KW-0862">Zinc</keyword>
<dbReference type="InterPro" id="IPR002616">
    <property type="entry name" value="tRNA_ribo_trans-like"/>
</dbReference>
<accession>A0A8H6QVH3</accession>
<dbReference type="PANTHER" id="PTHR46064">
    <property type="entry name" value="QUEUINE TRNA-RIBOSYLTRANSFERASE ACCESSORY SUBUNIT 2"/>
    <property type="match status" value="1"/>
</dbReference>
<comment type="subcellular location">
    <subcellularLocation>
        <location evidence="5">Cytoplasm</location>
    </subcellularLocation>
</comment>
<dbReference type="GO" id="GO:0005737">
    <property type="term" value="C:cytoplasm"/>
    <property type="evidence" value="ECO:0007669"/>
    <property type="project" value="UniProtKB-SubCell"/>
</dbReference>
<comment type="caution">
    <text evidence="7">The sequence shown here is derived from an EMBL/GenBank/DDBJ whole genome shotgun (WGS) entry which is preliminary data.</text>
</comment>
<dbReference type="EMBL" id="JACBAG010001875">
    <property type="protein sequence ID" value="KAF7178717.1"/>
    <property type="molecule type" value="Genomic_DNA"/>
</dbReference>
<comment type="cofactor">
    <cofactor evidence="5">
        <name>Zn(2+)</name>
        <dbReference type="ChEBI" id="CHEBI:29105"/>
    </cofactor>
    <text evidence="5">Binds 1 zinc ion per subunit.</text>
</comment>
<dbReference type="AlphaFoldDB" id="A0A8H6QVH3"/>
<evidence type="ECO:0000313" key="7">
    <source>
        <dbReference type="EMBL" id="KAF7178717.1"/>
    </source>
</evidence>
<dbReference type="HAMAP" id="MF_03043">
    <property type="entry name" value="QTRT2"/>
    <property type="match status" value="1"/>
</dbReference>
<evidence type="ECO:0000256" key="1">
    <source>
        <dbReference type="ARBA" id="ARBA00022490"/>
    </source>
</evidence>